<organism evidence="1 2">
    <name type="scientific">Geosporobacter subterraneus DSM 17957</name>
    <dbReference type="NCBI Taxonomy" id="1121919"/>
    <lineage>
        <taxon>Bacteria</taxon>
        <taxon>Bacillati</taxon>
        <taxon>Bacillota</taxon>
        <taxon>Clostridia</taxon>
        <taxon>Peptostreptococcales</taxon>
        <taxon>Thermotaleaceae</taxon>
        <taxon>Geosporobacter</taxon>
    </lineage>
</organism>
<protein>
    <recommendedName>
        <fullName evidence="3">2-amino-4-ketopentanoate thiolase alpha subunit</fullName>
    </recommendedName>
</protein>
<dbReference type="STRING" id="1121919.SAMN02745975_03492"/>
<dbReference type="Pfam" id="PF22010">
    <property type="entry name" value="OrtA"/>
    <property type="match status" value="1"/>
</dbReference>
<dbReference type="EMBL" id="FQZV01000064">
    <property type="protein sequence ID" value="SHK03113.1"/>
    <property type="molecule type" value="Genomic_DNA"/>
</dbReference>
<name>A0A1M6P5C6_9FIRM</name>
<dbReference type="Proteomes" id="UP000184536">
    <property type="component" value="Unassembled WGS sequence"/>
</dbReference>
<dbReference type="OrthoDB" id="3712030at2"/>
<accession>A0A1M6P5C6</accession>
<evidence type="ECO:0000313" key="2">
    <source>
        <dbReference type="Proteomes" id="UP000184536"/>
    </source>
</evidence>
<evidence type="ECO:0000313" key="1">
    <source>
        <dbReference type="EMBL" id="SHK03113.1"/>
    </source>
</evidence>
<dbReference type="AlphaFoldDB" id="A0A1M6P5C6"/>
<sequence>MNRAVKGGWVEIEDQVLSRYERAPQVPDDTKETPLMMWTRGFLLEESAAIGDWVSVRTLSGRIARGKLVEINPRFVHDFGNTVLELLETGVSLKEDLENC</sequence>
<proteinExistence type="predicted"/>
<dbReference type="NCBIfam" id="NF040739">
    <property type="entry name" value="ornith_OrtA"/>
    <property type="match status" value="1"/>
</dbReference>
<reference evidence="2" key="1">
    <citation type="submission" date="2016-11" db="EMBL/GenBank/DDBJ databases">
        <authorList>
            <person name="Varghese N."/>
            <person name="Submissions S."/>
        </authorList>
    </citation>
    <scope>NUCLEOTIDE SEQUENCE [LARGE SCALE GENOMIC DNA]</scope>
    <source>
        <strain evidence="2">DSM 17957</strain>
    </source>
</reference>
<evidence type="ECO:0008006" key="3">
    <source>
        <dbReference type="Google" id="ProtNLM"/>
    </source>
</evidence>
<dbReference type="RefSeq" id="WP_110942473.1">
    <property type="nucleotide sequence ID" value="NZ_FQZV01000064.1"/>
</dbReference>
<gene>
    <name evidence="1" type="ORF">SAMN02745975_03492</name>
</gene>
<dbReference type="InterPro" id="IPR047755">
    <property type="entry name" value="OrtA"/>
</dbReference>
<keyword evidence="2" id="KW-1185">Reference proteome</keyword>